<organism evidence="3 4">
    <name type="scientific">Paenibacillus paeoniae</name>
    <dbReference type="NCBI Taxonomy" id="2292705"/>
    <lineage>
        <taxon>Bacteria</taxon>
        <taxon>Bacillati</taxon>
        <taxon>Bacillota</taxon>
        <taxon>Bacilli</taxon>
        <taxon>Bacillales</taxon>
        <taxon>Paenibacillaceae</taxon>
        <taxon>Paenibacillus</taxon>
    </lineage>
</organism>
<sequence length="173" mass="18899">MNKKALAAAALALSLLVAGCSQNTGTTNPSSSANGQPEASATPKPTKKPNKKWEEAQNLALDHVNIYINGDDVAEKQKYVEKSVNPEVASLFLLGAASIRKEEEKFKNPFVAETVDFTGDNGAKGTLTLIKAEGDREIIVLVMDAKVTFAFFNENNNEEMQENYEKMRANFKN</sequence>
<name>A0A371PJT7_9BACL</name>
<dbReference type="Proteomes" id="UP000261905">
    <property type="component" value="Unassembled WGS sequence"/>
</dbReference>
<protein>
    <recommendedName>
        <fullName evidence="5">Lipoprotein</fullName>
    </recommendedName>
</protein>
<keyword evidence="4" id="KW-1185">Reference proteome</keyword>
<evidence type="ECO:0000256" key="1">
    <source>
        <dbReference type="SAM" id="MobiDB-lite"/>
    </source>
</evidence>
<dbReference type="RefSeq" id="WP_116043412.1">
    <property type="nucleotide sequence ID" value="NZ_QUBQ01000001.1"/>
</dbReference>
<comment type="caution">
    <text evidence="3">The sequence shown here is derived from an EMBL/GenBank/DDBJ whole genome shotgun (WGS) entry which is preliminary data.</text>
</comment>
<feature type="chain" id="PRO_5016695487" description="Lipoprotein" evidence="2">
    <location>
        <begin position="24"/>
        <end position="173"/>
    </location>
</feature>
<dbReference type="OrthoDB" id="2612216at2"/>
<evidence type="ECO:0000256" key="2">
    <source>
        <dbReference type="SAM" id="SignalP"/>
    </source>
</evidence>
<accession>A0A371PJT7</accession>
<gene>
    <name evidence="3" type="ORF">DX130_05290</name>
</gene>
<proteinExistence type="predicted"/>
<feature type="signal peptide" evidence="2">
    <location>
        <begin position="1"/>
        <end position="23"/>
    </location>
</feature>
<dbReference type="EMBL" id="QUBQ01000001">
    <property type="protein sequence ID" value="REK76456.1"/>
    <property type="molecule type" value="Genomic_DNA"/>
</dbReference>
<reference evidence="3 4" key="1">
    <citation type="submission" date="2018-08" db="EMBL/GenBank/DDBJ databases">
        <title>Paenibacillus sp. M4BSY-1, whole genome shotgun sequence.</title>
        <authorList>
            <person name="Tuo L."/>
        </authorList>
    </citation>
    <scope>NUCLEOTIDE SEQUENCE [LARGE SCALE GENOMIC DNA]</scope>
    <source>
        <strain evidence="3 4">M4BSY-1</strain>
    </source>
</reference>
<dbReference type="AlphaFoldDB" id="A0A371PJT7"/>
<evidence type="ECO:0008006" key="5">
    <source>
        <dbReference type="Google" id="ProtNLM"/>
    </source>
</evidence>
<feature type="compositionally biased region" description="Polar residues" evidence="1">
    <location>
        <begin position="23"/>
        <end position="39"/>
    </location>
</feature>
<feature type="region of interest" description="Disordered" evidence="1">
    <location>
        <begin position="23"/>
        <end position="50"/>
    </location>
</feature>
<evidence type="ECO:0000313" key="3">
    <source>
        <dbReference type="EMBL" id="REK76456.1"/>
    </source>
</evidence>
<evidence type="ECO:0000313" key="4">
    <source>
        <dbReference type="Proteomes" id="UP000261905"/>
    </source>
</evidence>
<dbReference type="PROSITE" id="PS51257">
    <property type="entry name" value="PROKAR_LIPOPROTEIN"/>
    <property type="match status" value="1"/>
</dbReference>
<keyword evidence="2" id="KW-0732">Signal</keyword>